<name>A0A0C9U5F5_SPHS4</name>
<evidence type="ECO:0000313" key="2">
    <source>
        <dbReference type="Proteomes" id="UP000054279"/>
    </source>
</evidence>
<dbReference type="PANTHER" id="PTHR31912:SF34">
    <property type="entry name" value="NOTOCHORD-RELATED PROTEIN"/>
    <property type="match status" value="1"/>
</dbReference>
<dbReference type="PANTHER" id="PTHR31912">
    <property type="entry name" value="IP13529P"/>
    <property type="match status" value="1"/>
</dbReference>
<evidence type="ECO:0000313" key="1">
    <source>
        <dbReference type="EMBL" id="KIJ29484.1"/>
    </source>
</evidence>
<keyword evidence="2" id="KW-1185">Reference proteome</keyword>
<dbReference type="Proteomes" id="UP000054279">
    <property type="component" value="Unassembled WGS sequence"/>
</dbReference>
<organism evidence="1 2">
    <name type="scientific">Sphaerobolus stellatus (strain SS14)</name>
    <dbReference type="NCBI Taxonomy" id="990650"/>
    <lineage>
        <taxon>Eukaryota</taxon>
        <taxon>Fungi</taxon>
        <taxon>Dikarya</taxon>
        <taxon>Basidiomycota</taxon>
        <taxon>Agaricomycotina</taxon>
        <taxon>Agaricomycetes</taxon>
        <taxon>Phallomycetidae</taxon>
        <taxon>Geastrales</taxon>
        <taxon>Sphaerobolaceae</taxon>
        <taxon>Sphaerobolus</taxon>
    </lineage>
</organism>
<accession>A0A0C9U5F5</accession>
<dbReference type="AlphaFoldDB" id="A0A0C9U5F5"/>
<dbReference type="HOGENOM" id="CLU_004591_0_0_1"/>
<proteinExistence type="predicted"/>
<dbReference type="OrthoDB" id="2246127at2759"/>
<sequence>MFVEHPMQIKAAGRPINVCFLVLWGDNVSGNKTKQWNIHWNWYFAHGGLPKWLLQQEYFIRFASTSPHASNLEQVHAILEQIKKTHDEPIITWDSKAKEEIMLIISVLHLLADNPMQSILASHIGLSGNCFCRKCKVRGSKEFNTFNDGYHALFSVLESHHISYSLDNSDSLTELIIAKLLEHRKVLINKQIELSHDHLDPKISEQIEKELQEWLQKQTETMNPLLSVTGLDPTQDTPTEPLHTILLGIIKYIWANTCSTIAKSMTGLSTLQAHLTLVNTDGLGIPPLRAAYLVQYQGGLIGQQFKAIKQTMIFCIHDLVPPENLAVWRAAGKVQALLWFPEIDDVEAYLVSSAHLPTSVH</sequence>
<gene>
    <name evidence="1" type="ORF">M422DRAFT_61815</name>
</gene>
<dbReference type="EMBL" id="KN837282">
    <property type="protein sequence ID" value="KIJ29484.1"/>
    <property type="molecule type" value="Genomic_DNA"/>
</dbReference>
<reference evidence="1 2" key="1">
    <citation type="submission" date="2014-06" db="EMBL/GenBank/DDBJ databases">
        <title>Evolutionary Origins and Diversification of the Mycorrhizal Mutualists.</title>
        <authorList>
            <consortium name="DOE Joint Genome Institute"/>
            <consortium name="Mycorrhizal Genomics Consortium"/>
            <person name="Kohler A."/>
            <person name="Kuo A."/>
            <person name="Nagy L.G."/>
            <person name="Floudas D."/>
            <person name="Copeland A."/>
            <person name="Barry K.W."/>
            <person name="Cichocki N."/>
            <person name="Veneault-Fourrey C."/>
            <person name="LaButti K."/>
            <person name="Lindquist E.A."/>
            <person name="Lipzen A."/>
            <person name="Lundell T."/>
            <person name="Morin E."/>
            <person name="Murat C."/>
            <person name="Riley R."/>
            <person name="Ohm R."/>
            <person name="Sun H."/>
            <person name="Tunlid A."/>
            <person name="Henrissat B."/>
            <person name="Grigoriev I.V."/>
            <person name="Hibbett D.S."/>
            <person name="Martin F."/>
        </authorList>
    </citation>
    <scope>NUCLEOTIDE SEQUENCE [LARGE SCALE GENOMIC DNA]</scope>
    <source>
        <strain evidence="1 2">SS14</strain>
    </source>
</reference>
<protein>
    <submittedName>
        <fullName evidence="1">Uncharacterized protein</fullName>
    </submittedName>
</protein>